<dbReference type="eggNOG" id="ENOG502TDKN">
    <property type="taxonomic scope" value="Eukaryota"/>
</dbReference>
<evidence type="ECO:0000313" key="2">
    <source>
        <dbReference type="EMBL" id="EFP12405.1"/>
    </source>
</evidence>
<feature type="region of interest" description="Disordered" evidence="1">
    <location>
        <begin position="1"/>
        <end position="22"/>
    </location>
</feature>
<dbReference type="OrthoDB" id="5826067at2759"/>
<evidence type="ECO:0000313" key="3">
    <source>
        <dbReference type="Proteomes" id="UP000008281"/>
    </source>
</evidence>
<protein>
    <submittedName>
        <fullName evidence="2">Uncharacterized protein</fullName>
    </submittedName>
</protein>
<dbReference type="EMBL" id="DS268416">
    <property type="protein sequence ID" value="EFP12405.1"/>
    <property type="molecule type" value="Genomic_DNA"/>
</dbReference>
<evidence type="ECO:0000256" key="1">
    <source>
        <dbReference type="SAM" id="MobiDB-lite"/>
    </source>
</evidence>
<dbReference type="FunCoup" id="E3LVI2">
    <property type="interactions" value="562"/>
</dbReference>
<accession>E3LVI2</accession>
<dbReference type="Proteomes" id="UP000008281">
    <property type="component" value="Unassembled WGS sequence"/>
</dbReference>
<feature type="compositionally biased region" description="Basic and acidic residues" evidence="1">
    <location>
        <begin position="175"/>
        <end position="187"/>
    </location>
</feature>
<feature type="compositionally biased region" description="Polar residues" evidence="1">
    <location>
        <begin position="194"/>
        <end position="209"/>
    </location>
</feature>
<dbReference type="HOGENOM" id="CLU_1112168_0_0_1"/>
<feature type="compositionally biased region" description="Low complexity" evidence="1">
    <location>
        <begin position="1"/>
        <end position="17"/>
    </location>
</feature>
<dbReference type="AlphaFoldDB" id="E3LVI2"/>
<dbReference type="STRING" id="31234.E3LVI2"/>
<feature type="compositionally biased region" description="Polar residues" evidence="1">
    <location>
        <begin position="245"/>
        <end position="265"/>
    </location>
</feature>
<sequence>MSSSDGYSYSQSSGDSSPKTELNNEQIHALLNKLSSDEQKELTEMMRTCTTEACYNDTWVTNHWSRSRKFLPSQTTSPRSISFRSEGMAILRNYGSGVTPLLLRILCLWARVETGSNQELISFGIRYVSHNKSLQNMNFQYNLAQSATNYDEIRRQNRGGAGETSISRMQTNQREPVHAPQRAEKPNPYDYTYSVPTEETSSYGDSFTSYKPLIGETSEFQQSPRVRRPSPPISSSFTEEDSGFMSGTPSGQPSSSEKTSGYTFQ</sequence>
<gene>
    <name evidence="2" type="ORF">CRE_29529</name>
</gene>
<name>E3LVI2_CAERE</name>
<organism evidence="3">
    <name type="scientific">Caenorhabditis remanei</name>
    <name type="common">Caenorhabditis vulgaris</name>
    <dbReference type="NCBI Taxonomy" id="31234"/>
    <lineage>
        <taxon>Eukaryota</taxon>
        <taxon>Metazoa</taxon>
        <taxon>Ecdysozoa</taxon>
        <taxon>Nematoda</taxon>
        <taxon>Chromadorea</taxon>
        <taxon>Rhabditida</taxon>
        <taxon>Rhabditina</taxon>
        <taxon>Rhabditomorpha</taxon>
        <taxon>Rhabditoidea</taxon>
        <taxon>Rhabditidae</taxon>
        <taxon>Peloderinae</taxon>
        <taxon>Caenorhabditis</taxon>
    </lineage>
</organism>
<proteinExistence type="predicted"/>
<reference evidence="2" key="1">
    <citation type="submission" date="2007-07" db="EMBL/GenBank/DDBJ databases">
        <title>PCAP assembly of the Caenorhabditis remanei genome.</title>
        <authorList>
            <consortium name="The Caenorhabditis remanei Sequencing Consortium"/>
            <person name="Wilson R.K."/>
        </authorList>
    </citation>
    <scope>NUCLEOTIDE SEQUENCE [LARGE SCALE GENOMIC DNA]</scope>
    <source>
        <strain evidence="2">PB4641</strain>
    </source>
</reference>
<dbReference type="OMA" id="EFQQSPR"/>
<feature type="region of interest" description="Disordered" evidence="1">
    <location>
        <begin position="158"/>
        <end position="265"/>
    </location>
</feature>
<dbReference type="InParanoid" id="E3LVI2"/>
<keyword evidence="3" id="KW-1185">Reference proteome</keyword>
<feature type="compositionally biased region" description="Polar residues" evidence="1">
    <location>
        <begin position="164"/>
        <end position="174"/>
    </location>
</feature>